<protein>
    <submittedName>
        <fullName evidence="13">Putative porin</fullName>
    </submittedName>
</protein>
<keyword evidence="10" id="KW-0998">Cell outer membrane</keyword>
<comment type="caution">
    <text evidence="13">The sequence shown here is derived from an EMBL/GenBank/DDBJ whole genome shotgun (WGS) entry which is preliminary data.</text>
</comment>
<dbReference type="Proteomes" id="UP000252884">
    <property type="component" value="Unassembled WGS sequence"/>
</dbReference>
<dbReference type="CDD" id="cd00342">
    <property type="entry name" value="gram_neg_porins"/>
    <property type="match status" value="1"/>
</dbReference>
<comment type="subunit">
    <text evidence="2">Homotrimer.</text>
</comment>
<evidence type="ECO:0000256" key="7">
    <source>
        <dbReference type="ARBA" id="ARBA00023065"/>
    </source>
</evidence>
<evidence type="ECO:0000256" key="11">
    <source>
        <dbReference type="SAM" id="SignalP"/>
    </source>
</evidence>
<sequence>MKHRSASCAPLLGLAGLALLAGPALAQTPPPATAGVSLYGVLDAGVLSISNTSAGRAGYVPAASTGARLTGYKDGGLGASNWGLRGHEDLGGGYGAFFQLQGNVNTASGTIGGPNSASATAAFNQFSVVGLSGPFGQLKLGRQVTPMYFAMASTDARGARYFGSALTALVGLNSASGVFIGNNSNAAFGAIYNDNAVVYTSPTWQHLTLNLSHAFGEGNGASSANRQQSATLLYNDGRLRLSALLYDGHGNNLPAATALYTAALGNAAAGQAAATAAGFTPTAHTNRLVSLGALYTWDAYTVSAAVYRARNPARALVPGGSASLNLWTVAAGWRIAPLVNLTAGYYRMTDNTNAGHQATQFAAGVDYALSKRTMLYAQGASVRNAGGNMNLSPVYATPVAAGKNVSAWMAGLRHTF</sequence>
<evidence type="ECO:0000256" key="5">
    <source>
        <dbReference type="ARBA" id="ARBA00022692"/>
    </source>
</evidence>
<keyword evidence="9" id="KW-0472">Membrane</keyword>
<dbReference type="PANTHER" id="PTHR34501">
    <property type="entry name" value="PROTEIN YDDL-RELATED"/>
    <property type="match status" value="1"/>
</dbReference>
<dbReference type="GO" id="GO:0006811">
    <property type="term" value="P:monoatomic ion transport"/>
    <property type="evidence" value="ECO:0007669"/>
    <property type="project" value="UniProtKB-KW"/>
</dbReference>
<keyword evidence="5" id="KW-0812">Transmembrane</keyword>
<accession>A0A368XJC8</accession>
<evidence type="ECO:0000256" key="3">
    <source>
        <dbReference type="ARBA" id="ARBA00022448"/>
    </source>
</evidence>
<comment type="subcellular location">
    <subcellularLocation>
        <location evidence="1">Cell outer membrane</location>
        <topology evidence="1">Multi-pass membrane protein</topology>
    </subcellularLocation>
</comment>
<evidence type="ECO:0000259" key="12">
    <source>
        <dbReference type="Pfam" id="PF13609"/>
    </source>
</evidence>
<dbReference type="Pfam" id="PF13609">
    <property type="entry name" value="Porin_4"/>
    <property type="match status" value="1"/>
</dbReference>
<evidence type="ECO:0000256" key="9">
    <source>
        <dbReference type="ARBA" id="ARBA00023136"/>
    </source>
</evidence>
<keyword evidence="14" id="KW-1185">Reference proteome</keyword>
<dbReference type="GO" id="GO:0009279">
    <property type="term" value="C:cell outer membrane"/>
    <property type="evidence" value="ECO:0007669"/>
    <property type="project" value="UniProtKB-SubCell"/>
</dbReference>
<evidence type="ECO:0000313" key="14">
    <source>
        <dbReference type="Proteomes" id="UP000252884"/>
    </source>
</evidence>
<feature type="chain" id="PRO_5016613805" evidence="11">
    <location>
        <begin position="27"/>
        <end position="416"/>
    </location>
</feature>
<dbReference type="GO" id="GO:0046930">
    <property type="term" value="C:pore complex"/>
    <property type="evidence" value="ECO:0007669"/>
    <property type="project" value="UniProtKB-KW"/>
</dbReference>
<keyword evidence="7" id="KW-0406">Ion transport</keyword>
<keyword evidence="4" id="KW-1134">Transmembrane beta strand</keyword>
<evidence type="ECO:0000256" key="10">
    <source>
        <dbReference type="ARBA" id="ARBA00023237"/>
    </source>
</evidence>
<dbReference type="InterPro" id="IPR033900">
    <property type="entry name" value="Gram_neg_porin_domain"/>
</dbReference>
<evidence type="ECO:0000256" key="4">
    <source>
        <dbReference type="ARBA" id="ARBA00022452"/>
    </source>
</evidence>
<evidence type="ECO:0000256" key="6">
    <source>
        <dbReference type="ARBA" id="ARBA00022729"/>
    </source>
</evidence>
<dbReference type="GO" id="GO:0015288">
    <property type="term" value="F:porin activity"/>
    <property type="evidence" value="ECO:0007669"/>
    <property type="project" value="UniProtKB-KW"/>
</dbReference>
<reference evidence="13 14" key="1">
    <citation type="submission" date="2018-07" db="EMBL/GenBank/DDBJ databases">
        <title>Genomic Encyclopedia of Type Strains, Phase IV (KMG-IV): sequencing the most valuable type-strain genomes for metagenomic binning, comparative biology and taxonomic classification.</title>
        <authorList>
            <person name="Goeker M."/>
        </authorList>
    </citation>
    <scope>NUCLEOTIDE SEQUENCE [LARGE SCALE GENOMIC DNA]</scope>
    <source>
        <strain evidence="13 14">DSM 21634</strain>
    </source>
</reference>
<organism evidence="13 14">
    <name type="scientific">Pseudorhodoferax soli</name>
    <dbReference type="NCBI Taxonomy" id="545864"/>
    <lineage>
        <taxon>Bacteria</taxon>
        <taxon>Pseudomonadati</taxon>
        <taxon>Pseudomonadota</taxon>
        <taxon>Betaproteobacteria</taxon>
        <taxon>Burkholderiales</taxon>
        <taxon>Comamonadaceae</taxon>
    </lineage>
</organism>
<dbReference type="Gene3D" id="2.40.160.10">
    <property type="entry name" value="Porin"/>
    <property type="match status" value="1"/>
</dbReference>
<evidence type="ECO:0000256" key="2">
    <source>
        <dbReference type="ARBA" id="ARBA00011233"/>
    </source>
</evidence>
<keyword evidence="8" id="KW-0626">Porin</keyword>
<dbReference type="AlphaFoldDB" id="A0A368XJC8"/>
<keyword evidence="3" id="KW-0813">Transport</keyword>
<dbReference type="SUPFAM" id="SSF56935">
    <property type="entry name" value="Porins"/>
    <property type="match status" value="1"/>
</dbReference>
<dbReference type="RefSeq" id="WP_170168298.1">
    <property type="nucleotide sequence ID" value="NZ_QPJK01000008.1"/>
</dbReference>
<gene>
    <name evidence="13" type="ORF">DES41_108323</name>
</gene>
<dbReference type="InterPro" id="IPR023614">
    <property type="entry name" value="Porin_dom_sf"/>
</dbReference>
<name>A0A368XJC8_9BURK</name>
<feature type="domain" description="Porin" evidence="12">
    <location>
        <begin position="14"/>
        <end position="385"/>
    </location>
</feature>
<dbReference type="InterPro" id="IPR050298">
    <property type="entry name" value="Gram-neg_bact_OMP"/>
</dbReference>
<proteinExistence type="predicted"/>
<keyword evidence="6 11" id="KW-0732">Signal</keyword>
<evidence type="ECO:0000256" key="8">
    <source>
        <dbReference type="ARBA" id="ARBA00023114"/>
    </source>
</evidence>
<evidence type="ECO:0000313" key="13">
    <source>
        <dbReference type="EMBL" id="RCW68141.1"/>
    </source>
</evidence>
<evidence type="ECO:0000256" key="1">
    <source>
        <dbReference type="ARBA" id="ARBA00004571"/>
    </source>
</evidence>
<dbReference type="PANTHER" id="PTHR34501:SF9">
    <property type="entry name" value="MAJOR OUTER MEMBRANE PROTEIN P.IA"/>
    <property type="match status" value="1"/>
</dbReference>
<dbReference type="EMBL" id="QPJK01000008">
    <property type="protein sequence ID" value="RCW68141.1"/>
    <property type="molecule type" value="Genomic_DNA"/>
</dbReference>
<feature type="signal peptide" evidence="11">
    <location>
        <begin position="1"/>
        <end position="26"/>
    </location>
</feature>